<evidence type="ECO:0000313" key="1">
    <source>
        <dbReference type="EMBL" id="KAA8567579.1"/>
    </source>
</evidence>
<dbReference type="Proteomes" id="UP000322873">
    <property type="component" value="Unassembled WGS sequence"/>
</dbReference>
<sequence length="125" mass="13597">MGRICFSSSTRARFNAGPTVREKNSALAYLAVPVAPKSTAAVEKVCSWTSNESKNAKRTARCLARAKPWGPTLGGMLGSDSIPSTGLFTIIPVAPASERTEQTFYDEALDYVNYKTSNTKRIWFG</sequence>
<proteinExistence type="predicted"/>
<comment type="caution">
    <text evidence="1">The sequence shown here is derived from an EMBL/GenBank/DDBJ whole genome shotgun (WGS) entry which is preliminary data.</text>
</comment>
<dbReference type="AlphaFoldDB" id="A0A5M9JHY5"/>
<protein>
    <submittedName>
        <fullName evidence="1">Uncharacterized protein</fullName>
    </submittedName>
</protein>
<keyword evidence="2" id="KW-1185">Reference proteome</keyword>
<organism evidence="1 2">
    <name type="scientific">Monilinia fructicola</name>
    <name type="common">Brown rot fungus</name>
    <name type="synonym">Ciboria fructicola</name>
    <dbReference type="NCBI Taxonomy" id="38448"/>
    <lineage>
        <taxon>Eukaryota</taxon>
        <taxon>Fungi</taxon>
        <taxon>Dikarya</taxon>
        <taxon>Ascomycota</taxon>
        <taxon>Pezizomycotina</taxon>
        <taxon>Leotiomycetes</taxon>
        <taxon>Helotiales</taxon>
        <taxon>Sclerotiniaceae</taxon>
        <taxon>Monilinia</taxon>
    </lineage>
</organism>
<reference evidence="1 2" key="1">
    <citation type="submission" date="2019-06" db="EMBL/GenBank/DDBJ databases">
        <title>Genome Sequence of the Brown Rot Fungal Pathogen Monilinia fructicola.</title>
        <authorList>
            <person name="De Miccolis Angelini R.M."/>
            <person name="Landi L."/>
            <person name="Abate D."/>
            <person name="Pollastro S."/>
            <person name="Romanazzi G."/>
            <person name="Faretra F."/>
        </authorList>
    </citation>
    <scope>NUCLEOTIDE SEQUENCE [LARGE SCALE GENOMIC DNA]</scope>
    <source>
        <strain evidence="1 2">Mfrc123</strain>
    </source>
</reference>
<gene>
    <name evidence="1" type="ORF">EYC84_008054</name>
</gene>
<accession>A0A5M9JHY5</accession>
<evidence type="ECO:0000313" key="2">
    <source>
        <dbReference type="Proteomes" id="UP000322873"/>
    </source>
</evidence>
<dbReference type="EMBL" id="VICG01000010">
    <property type="protein sequence ID" value="KAA8567579.1"/>
    <property type="molecule type" value="Genomic_DNA"/>
</dbReference>
<name>A0A5M9JHY5_MONFR</name>